<dbReference type="Proteomes" id="UP000595001">
    <property type="component" value="Chromosome"/>
</dbReference>
<reference evidence="1 2" key="1">
    <citation type="submission" date="2020-12" db="EMBL/GenBank/DDBJ databases">
        <title>Halosimplex halophilum sp. nov. and Halosimplex salinum sp. nov., two new members of the genus Halosimplex.</title>
        <authorList>
            <person name="Cui H.L."/>
        </authorList>
    </citation>
    <scope>NUCLEOTIDE SEQUENCE [LARGE SCALE GENOMIC DNA]</scope>
    <source>
        <strain evidence="1 2">YGH94</strain>
    </source>
</reference>
<organism evidence="1 2">
    <name type="scientific">Halosimplex litoreum</name>
    <dbReference type="NCBI Taxonomy" id="1198301"/>
    <lineage>
        <taxon>Archaea</taxon>
        <taxon>Methanobacteriati</taxon>
        <taxon>Methanobacteriota</taxon>
        <taxon>Stenosarchaea group</taxon>
        <taxon>Halobacteria</taxon>
        <taxon>Halobacteriales</taxon>
        <taxon>Haloarculaceae</taxon>
        <taxon>Halosimplex</taxon>
    </lineage>
</organism>
<proteinExistence type="predicted"/>
<dbReference type="InterPro" id="IPR055959">
    <property type="entry name" value="DUF7537"/>
</dbReference>
<protein>
    <submittedName>
        <fullName evidence="1">Uncharacterized protein</fullName>
    </submittedName>
</protein>
<evidence type="ECO:0000313" key="2">
    <source>
        <dbReference type="Proteomes" id="UP000595001"/>
    </source>
</evidence>
<evidence type="ECO:0000313" key="1">
    <source>
        <dbReference type="EMBL" id="QPV63357.1"/>
    </source>
</evidence>
<dbReference type="EMBL" id="CP065856">
    <property type="protein sequence ID" value="QPV63357.1"/>
    <property type="molecule type" value="Genomic_DNA"/>
</dbReference>
<dbReference type="RefSeq" id="WP_198062147.1">
    <property type="nucleotide sequence ID" value="NZ_CP065856.1"/>
</dbReference>
<dbReference type="PROSITE" id="PS51257">
    <property type="entry name" value="PROKAR_LIPOPROTEIN"/>
    <property type="match status" value="1"/>
</dbReference>
<name>A0A7T3KVJ4_9EURY</name>
<gene>
    <name evidence="1" type="ORF">I7X12_01600</name>
</gene>
<dbReference type="AlphaFoldDB" id="A0A7T3KVJ4"/>
<keyword evidence="2" id="KW-1185">Reference proteome</keyword>
<dbReference type="KEGG" id="hlt:I7X12_01600"/>
<dbReference type="Pfam" id="PF24381">
    <property type="entry name" value="DUF7537"/>
    <property type="match status" value="1"/>
</dbReference>
<accession>A0A7T3KVJ4</accession>
<dbReference type="GeneID" id="60587147"/>
<dbReference type="OrthoDB" id="248642at2157"/>
<sequence length="278" mass="30252">MRRALVALLVVLAGCSAFAPGTDRPTVTSAPVPTDSGLAPGVEPNGMTDAAALAGAHAATLGNSSYTLVTNRTVRAANGSLRSVLTVRLALSAGPSRDYHARVSVDGPAAPLVTGEPPERAEYWANDEVYLRRRIVDDRTMYSRYDDTDAYVGTWSFWLGTAALDLGPEAEVRSTLEEFETRVADDSRDRDRDRVHLVGTAAGSDEFVDDPGEIERVENATLHAFVAESGFVRSYHVVYDATLDAGDRVRVRRSVRFERVGTTTVERPSWYDEAMERG</sequence>